<keyword evidence="3" id="KW-0507">mRNA processing</keyword>
<evidence type="ECO:0000259" key="9">
    <source>
        <dbReference type="SMART" id="SM01115"/>
    </source>
</evidence>
<dbReference type="InterPro" id="IPR013170">
    <property type="entry name" value="mRNA_splic_Cwf21_dom"/>
</dbReference>
<dbReference type="CDD" id="cd21372">
    <property type="entry name" value="cwf21_CWC21-like"/>
    <property type="match status" value="1"/>
</dbReference>
<dbReference type="EMBL" id="OA883076">
    <property type="protein sequence ID" value="CAD7277865.1"/>
    <property type="molecule type" value="Genomic_DNA"/>
</dbReference>
<dbReference type="GO" id="GO:0006397">
    <property type="term" value="P:mRNA processing"/>
    <property type="evidence" value="ECO:0007669"/>
    <property type="project" value="UniProtKB-KW"/>
</dbReference>
<evidence type="ECO:0000313" key="11">
    <source>
        <dbReference type="Proteomes" id="UP000678499"/>
    </source>
</evidence>
<feature type="coiled-coil region" evidence="7">
    <location>
        <begin position="188"/>
        <end position="222"/>
    </location>
</feature>
<organism evidence="10">
    <name type="scientific">Notodromas monacha</name>
    <dbReference type="NCBI Taxonomy" id="399045"/>
    <lineage>
        <taxon>Eukaryota</taxon>
        <taxon>Metazoa</taxon>
        <taxon>Ecdysozoa</taxon>
        <taxon>Arthropoda</taxon>
        <taxon>Crustacea</taxon>
        <taxon>Oligostraca</taxon>
        <taxon>Ostracoda</taxon>
        <taxon>Podocopa</taxon>
        <taxon>Podocopida</taxon>
        <taxon>Cypridocopina</taxon>
        <taxon>Cypridoidea</taxon>
        <taxon>Cyprididae</taxon>
        <taxon>Notodromas</taxon>
    </lineage>
</organism>
<comment type="similarity">
    <text evidence="2">Belongs to the CWC21 family.</text>
</comment>
<comment type="subcellular location">
    <subcellularLocation>
        <location evidence="1">Nucleus</location>
    </subcellularLocation>
</comment>
<evidence type="ECO:0000256" key="7">
    <source>
        <dbReference type="SAM" id="Coils"/>
    </source>
</evidence>
<feature type="compositionally biased region" description="Low complexity" evidence="8">
    <location>
        <begin position="269"/>
        <end position="280"/>
    </location>
</feature>
<reference evidence="10" key="1">
    <citation type="submission" date="2020-11" db="EMBL/GenBank/DDBJ databases">
        <authorList>
            <person name="Tran Van P."/>
        </authorList>
    </citation>
    <scope>NUCLEOTIDE SEQUENCE</scope>
</reference>
<dbReference type="GO" id="GO:0005681">
    <property type="term" value="C:spliceosomal complex"/>
    <property type="evidence" value="ECO:0007669"/>
    <property type="project" value="UniProtKB-KW"/>
</dbReference>
<feature type="domain" description="CWF21" evidence="9">
    <location>
        <begin position="183"/>
        <end position="228"/>
    </location>
</feature>
<evidence type="ECO:0000256" key="2">
    <source>
        <dbReference type="ARBA" id="ARBA00005954"/>
    </source>
</evidence>
<evidence type="ECO:0000256" key="1">
    <source>
        <dbReference type="ARBA" id="ARBA00004123"/>
    </source>
</evidence>
<dbReference type="AlphaFoldDB" id="A0A7R9BMP1"/>
<evidence type="ECO:0000256" key="8">
    <source>
        <dbReference type="SAM" id="MobiDB-lite"/>
    </source>
</evidence>
<keyword evidence="7" id="KW-0175">Coiled coil</keyword>
<keyword evidence="5" id="KW-0508">mRNA splicing</keyword>
<protein>
    <recommendedName>
        <fullName evidence="9">CWF21 domain-containing protein</fullName>
    </recommendedName>
</protein>
<evidence type="ECO:0000256" key="5">
    <source>
        <dbReference type="ARBA" id="ARBA00023187"/>
    </source>
</evidence>
<evidence type="ECO:0000256" key="3">
    <source>
        <dbReference type="ARBA" id="ARBA00022664"/>
    </source>
</evidence>
<name>A0A7R9BMP1_9CRUS</name>
<dbReference type="Gene3D" id="6.10.140.420">
    <property type="match status" value="1"/>
</dbReference>
<dbReference type="PANTHER" id="PTHR36562:SF5">
    <property type="entry name" value="SERINE_ARGININE REPETITIVE MATRIX 2"/>
    <property type="match status" value="1"/>
</dbReference>
<proteinExistence type="inferred from homology"/>
<dbReference type="EMBL" id="CAJPEX010001039">
    <property type="protein sequence ID" value="CAG0918017.1"/>
    <property type="molecule type" value="Genomic_DNA"/>
</dbReference>
<dbReference type="SMART" id="SM01115">
    <property type="entry name" value="cwf21"/>
    <property type="match status" value="1"/>
</dbReference>
<gene>
    <name evidence="10" type="ORF">NMOB1V02_LOCUS5585</name>
</gene>
<dbReference type="Proteomes" id="UP000678499">
    <property type="component" value="Unassembled WGS sequence"/>
</dbReference>
<dbReference type="PANTHER" id="PTHR36562">
    <property type="entry name" value="SERINE/ARGININE REPETITIVE MATRIX 2"/>
    <property type="match status" value="1"/>
</dbReference>
<sequence length="314" mass="35016">MGDLADKFGELACQFGELVCQFEELVCQFLTPVSGGQVLQTCMPILDNFQTSLESLSAIFWHQCLADMFGGNVDYLISWIPDDKCRLSIRHGGAYQNLTGSPIHAIRRSSSQTSSSCGGEAYLSSNAMHNGIGLATPRGSGTNGYVQRNSASIRRIERTDYKTEDQLQQMEKKANRAPNVELIDHERKRQLEVKVTEFQDELETTESDLDLIDKLVNEYRQKLIEEFKLEERVSNIHPTRQPRGLTWNPISRVRSSLGPLWPPSPEGSPAPGISSSSGEATQSGLPSHCPAPSVKPQKCRRDISDSFVFQYHKP</sequence>
<accession>A0A7R9BMP1</accession>
<dbReference type="Pfam" id="PF08312">
    <property type="entry name" value="cwf21"/>
    <property type="match status" value="1"/>
</dbReference>
<evidence type="ECO:0000256" key="4">
    <source>
        <dbReference type="ARBA" id="ARBA00022728"/>
    </source>
</evidence>
<keyword evidence="4" id="KW-0747">Spliceosome</keyword>
<evidence type="ECO:0000256" key="6">
    <source>
        <dbReference type="ARBA" id="ARBA00023242"/>
    </source>
</evidence>
<dbReference type="InterPro" id="IPR051372">
    <property type="entry name" value="CWC21"/>
</dbReference>
<keyword evidence="6" id="KW-0539">Nucleus</keyword>
<keyword evidence="11" id="KW-1185">Reference proteome</keyword>
<dbReference type="OrthoDB" id="10267305at2759"/>
<dbReference type="GO" id="GO:0008380">
    <property type="term" value="P:RNA splicing"/>
    <property type="evidence" value="ECO:0007669"/>
    <property type="project" value="UniProtKB-KW"/>
</dbReference>
<evidence type="ECO:0000313" key="10">
    <source>
        <dbReference type="EMBL" id="CAD7277865.1"/>
    </source>
</evidence>
<feature type="region of interest" description="Disordered" evidence="8">
    <location>
        <begin position="258"/>
        <end position="298"/>
    </location>
</feature>